<dbReference type="Proteomes" id="UP001162972">
    <property type="component" value="Chromosome 11"/>
</dbReference>
<dbReference type="EMBL" id="JAPFFJ010000011">
    <property type="protein sequence ID" value="KAJ6416357.1"/>
    <property type="molecule type" value="Genomic_DNA"/>
</dbReference>
<organism evidence="1 2">
    <name type="scientific">Salix udensis</name>
    <dbReference type="NCBI Taxonomy" id="889485"/>
    <lineage>
        <taxon>Eukaryota</taxon>
        <taxon>Viridiplantae</taxon>
        <taxon>Streptophyta</taxon>
        <taxon>Embryophyta</taxon>
        <taxon>Tracheophyta</taxon>
        <taxon>Spermatophyta</taxon>
        <taxon>Magnoliopsida</taxon>
        <taxon>eudicotyledons</taxon>
        <taxon>Gunneridae</taxon>
        <taxon>Pentapetalae</taxon>
        <taxon>rosids</taxon>
        <taxon>fabids</taxon>
        <taxon>Malpighiales</taxon>
        <taxon>Salicaceae</taxon>
        <taxon>Saliceae</taxon>
        <taxon>Salix</taxon>
    </lineage>
</organism>
<accession>A0AAD6K3W0</accession>
<proteinExistence type="predicted"/>
<name>A0AAD6K3W0_9ROSI</name>
<dbReference type="InterPro" id="IPR036770">
    <property type="entry name" value="Ankyrin_rpt-contain_sf"/>
</dbReference>
<dbReference type="SUPFAM" id="SSF48403">
    <property type="entry name" value="Ankyrin repeat"/>
    <property type="match status" value="1"/>
</dbReference>
<dbReference type="InterPro" id="IPR002110">
    <property type="entry name" value="Ankyrin_rpt"/>
</dbReference>
<keyword evidence="2" id="KW-1185">Reference proteome</keyword>
<sequence length="206" mass="23184">MGSLIMQKPYRAAMNGDWKNIIKHYQDRPMDLSFPVTLSEDTALPIAVYSKREQPLEDLLDIVKGTINLLPDIESTAREMESPVFDIESTAREMESPVFDIESTAREMEFLKRTNKFGNTALHEATICGNYEAVRLLVGRCPDLLKEKNIYGETPLFTAAAFGEADIVAFLLGSEPEQWVNDEFSLLEIHRKRKDGLSILSAAIKG</sequence>
<gene>
    <name evidence="1" type="ORF">OIU84_002247</name>
</gene>
<dbReference type="PANTHER" id="PTHR24121:SF29">
    <property type="match status" value="1"/>
</dbReference>
<dbReference type="Gene3D" id="1.25.40.20">
    <property type="entry name" value="Ankyrin repeat-containing domain"/>
    <property type="match status" value="1"/>
</dbReference>
<comment type="caution">
    <text evidence="1">The sequence shown here is derived from an EMBL/GenBank/DDBJ whole genome shotgun (WGS) entry which is preliminary data.</text>
</comment>
<dbReference type="AlphaFoldDB" id="A0AAD6K3W0"/>
<dbReference type="PANTHER" id="PTHR24121">
    <property type="entry name" value="NO MECHANORECEPTOR POTENTIAL C, ISOFORM D-RELATED"/>
    <property type="match status" value="1"/>
</dbReference>
<evidence type="ECO:0000313" key="1">
    <source>
        <dbReference type="EMBL" id="KAJ6416357.1"/>
    </source>
</evidence>
<dbReference type="SMART" id="SM00248">
    <property type="entry name" value="ANK"/>
    <property type="match status" value="3"/>
</dbReference>
<reference evidence="1 2" key="1">
    <citation type="journal article" date="2023" name="Int. J. Mol. Sci.">
        <title>De Novo Assembly and Annotation of 11 Diverse Shrub Willow (Salix) Genomes Reveals Novel Gene Organization in Sex-Linked Regions.</title>
        <authorList>
            <person name="Hyden B."/>
            <person name="Feng K."/>
            <person name="Yates T.B."/>
            <person name="Jawdy S."/>
            <person name="Cereghino C."/>
            <person name="Smart L.B."/>
            <person name="Muchero W."/>
        </authorList>
    </citation>
    <scope>NUCLEOTIDE SEQUENCE [LARGE SCALE GENOMIC DNA]</scope>
    <source>
        <tissue evidence="1">Shoot tip</tissue>
    </source>
</reference>
<protein>
    <submittedName>
        <fullName evidence="1">Uncharacterized protein</fullName>
    </submittedName>
</protein>
<evidence type="ECO:0000313" key="2">
    <source>
        <dbReference type="Proteomes" id="UP001162972"/>
    </source>
</evidence>
<dbReference type="Pfam" id="PF12796">
    <property type="entry name" value="Ank_2"/>
    <property type="match status" value="1"/>
</dbReference>